<dbReference type="PROSITE" id="PS51257">
    <property type="entry name" value="PROKAR_LIPOPROTEIN"/>
    <property type="match status" value="1"/>
</dbReference>
<organism evidence="1 2">
    <name type="scientific">Hymenobacter saemangeumensis</name>
    <dbReference type="NCBI Taxonomy" id="1084522"/>
    <lineage>
        <taxon>Bacteria</taxon>
        <taxon>Pseudomonadati</taxon>
        <taxon>Bacteroidota</taxon>
        <taxon>Cytophagia</taxon>
        <taxon>Cytophagales</taxon>
        <taxon>Hymenobacteraceae</taxon>
        <taxon>Hymenobacter</taxon>
    </lineage>
</organism>
<protein>
    <submittedName>
        <fullName evidence="1">Uncharacterized protein</fullName>
    </submittedName>
</protein>
<dbReference type="EMBL" id="BAABGZ010000077">
    <property type="protein sequence ID" value="GAA4367282.1"/>
    <property type="molecule type" value="Genomic_DNA"/>
</dbReference>
<evidence type="ECO:0000313" key="2">
    <source>
        <dbReference type="Proteomes" id="UP001501153"/>
    </source>
</evidence>
<sequence length="132" mass="14083">MRNLLTLGTAALLLSASSCHRKCNDPKPQQPECYSGVVVGDACMDGILIEVDARHAIGRPASGYGNNVIAAVNFADLGNLNRVGQRVWFSYRNDPNQQYPNRACPTNTVPLPVPHLLLGNIASTACPGSAPR</sequence>
<proteinExistence type="predicted"/>
<dbReference type="RefSeq" id="WP_345237814.1">
    <property type="nucleotide sequence ID" value="NZ_BAABGZ010000077.1"/>
</dbReference>
<evidence type="ECO:0000313" key="1">
    <source>
        <dbReference type="EMBL" id="GAA4367282.1"/>
    </source>
</evidence>
<reference evidence="2" key="1">
    <citation type="journal article" date="2019" name="Int. J. Syst. Evol. Microbiol.">
        <title>The Global Catalogue of Microorganisms (GCM) 10K type strain sequencing project: providing services to taxonomists for standard genome sequencing and annotation.</title>
        <authorList>
            <consortium name="The Broad Institute Genomics Platform"/>
            <consortium name="The Broad Institute Genome Sequencing Center for Infectious Disease"/>
            <person name="Wu L."/>
            <person name="Ma J."/>
        </authorList>
    </citation>
    <scope>NUCLEOTIDE SEQUENCE [LARGE SCALE GENOMIC DNA]</scope>
    <source>
        <strain evidence="2">JCM 17923</strain>
    </source>
</reference>
<comment type="caution">
    <text evidence="1">The sequence shown here is derived from an EMBL/GenBank/DDBJ whole genome shotgun (WGS) entry which is preliminary data.</text>
</comment>
<gene>
    <name evidence="1" type="ORF">GCM10023185_39030</name>
</gene>
<keyword evidence="2" id="KW-1185">Reference proteome</keyword>
<dbReference type="Proteomes" id="UP001501153">
    <property type="component" value="Unassembled WGS sequence"/>
</dbReference>
<accession>A0ABP8IQM6</accession>
<name>A0ABP8IQM6_9BACT</name>